<feature type="transmembrane region" description="Helical" evidence="8">
    <location>
        <begin position="51"/>
        <end position="84"/>
    </location>
</feature>
<keyword evidence="5 8" id="KW-0812">Transmembrane</keyword>
<name>A0A8J6J5F3_9FIRM</name>
<evidence type="ECO:0000256" key="4">
    <source>
        <dbReference type="ARBA" id="ARBA00022475"/>
    </source>
</evidence>
<comment type="subcellular location">
    <subcellularLocation>
        <location evidence="1 8">Cell membrane</location>
        <topology evidence="1 8">Multi-pass membrane protein</topology>
    </subcellularLocation>
</comment>
<dbReference type="PANTHER" id="PTHR43848">
    <property type="entry name" value="PUTRESCINE TRANSPORT SYSTEM PERMEASE PROTEIN POTI"/>
    <property type="match status" value="1"/>
</dbReference>
<dbReference type="InterPro" id="IPR000515">
    <property type="entry name" value="MetI-like"/>
</dbReference>
<evidence type="ECO:0000256" key="7">
    <source>
        <dbReference type="ARBA" id="ARBA00023136"/>
    </source>
</evidence>
<dbReference type="Gene3D" id="1.10.3720.10">
    <property type="entry name" value="MetI-like"/>
    <property type="match status" value="1"/>
</dbReference>
<dbReference type="InterPro" id="IPR051789">
    <property type="entry name" value="Bact_Polyamine_Transport"/>
</dbReference>
<dbReference type="SUPFAM" id="SSF161098">
    <property type="entry name" value="MetI-like"/>
    <property type="match status" value="1"/>
</dbReference>
<evidence type="ECO:0000256" key="6">
    <source>
        <dbReference type="ARBA" id="ARBA00022989"/>
    </source>
</evidence>
<gene>
    <name evidence="10" type="ORF">H8S57_04375</name>
</gene>
<dbReference type="Pfam" id="PF00528">
    <property type="entry name" value="BPD_transp_1"/>
    <property type="match status" value="1"/>
</dbReference>
<reference evidence="10" key="1">
    <citation type="submission" date="2020-08" db="EMBL/GenBank/DDBJ databases">
        <title>Genome public.</title>
        <authorList>
            <person name="Liu C."/>
            <person name="Sun Q."/>
        </authorList>
    </citation>
    <scope>NUCLEOTIDE SEQUENCE</scope>
    <source>
        <strain evidence="10">NSJ-51</strain>
    </source>
</reference>
<feature type="transmembrane region" description="Helical" evidence="8">
    <location>
        <begin position="231"/>
        <end position="249"/>
    </location>
</feature>
<dbReference type="GO" id="GO:0055085">
    <property type="term" value="P:transmembrane transport"/>
    <property type="evidence" value="ECO:0007669"/>
    <property type="project" value="InterPro"/>
</dbReference>
<dbReference type="GO" id="GO:0005886">
    <property type="term" value="C:plasma membrane"/>
    <property type="evidence" value="ECO:0007669"/>
    <property type="project" value="UniProtKB-SubCell"/>
</dbReference>
<keyword evidence="6 8" id="KW-1133">Transmembrane helix</keyword>
<keyword evidence="11" id="KW-1185">Reference proteome</keyword>
<feature type="transmembrane region" description="Helical" evidence="8">
    <location>
        <begin position="173"/>
        <end position="206"/>
    </location>
</feature>
<evidence type="ECO:0000313" key="11">
    <source>
        <dbReference type="Proteomes" id="UP000661435"/>
    </source>
</evidence>
<feature type="transmembrane region" description="Helical" evidence="8">
    <location>
        <begin position="129"/>
        <end position="152"/>
    </location>
</feature>
<protein>
    <submittedName>
        <fullName evidence="10">ABC transporter permease</fullName>
    </submittedName>
</protein>
<feature type="domain" description="ABC transmembrane type-1" evidence="9">
    <location>
        <begin position="61"/>
        <end position="249"/>
    </location>
</feature>
<evidence type="ECO:0000256" key="1">
    <source>
        <dbReference type="ARBA" id="ARBA00004651"/>
    </source>
</evidence>
<dbReference type="AlphaFoldDB" id="A0A8J6J5F3"/>
<dbReference type="CDD" id="cd06261">
    <property type="entry name" value="TM_PBP2"/>
    <property type="match status" value="1"/>
</dbReference>
<feature type="transmembrane region" description="Helical" evidence="8">
    <location>
        <begin position="7"/>
        <end position="31"/>
    </location>
</feature>
<comment type="similarity">
    <text evidence="2">Belongs to the binding-protein-dependent transport system permease family. CysTW subfamily.</text>
</comment>
<evidence type="ECO:0000256" key="2">
    <source>
        <dbReference type="ARBA" id="ARBA00007069"/>
    </source>
</evidence>
<feature type="transmembrane region" description="Helical" evidence="8">
    <location>
        <begin position="96"/>
        <end position="123"/>
    </location>
</feature>
<comment type="caution">
    <text evidence="10">The sequence shown here is derived from an EMBL/GenBank/DDBJ whole genome shotgun (WGS) entry which is preliminary data.</text>
</comment>
<evidence type="ECO:0000313" key="10">
    <source>
        <dbReference type="EMBL" id="MBC5732961.1"/>
    </source>
</evidence>
<evidence type="ECO:0000256" key="5">
    <source>
        <dbReference type="ARBA" id="ARBA00022692"/>
    </source>
</evidence>
<dbReference type="PANTHER" id="PTHR43848:SF2">
    <property type="entry name" value="PUTRESCINE TRANSPORT SYSTEM PERMEASE PROTEIN POTI"/>
    <property type="match status" value="1"/>
</dbReference>
<keyword evidence="7 8" id="KW-0472">Membrane</keyword>
<dbReference type="InterPro" id="IPR035906">
    <property type="entry name" value="MetI-like_sf"/>
</dbReference>
<dbReference type="RefSeq" id="WP_186906858.1">
    <property type="nucleotide sequence ID" value="NZ_JACOPP010000004.1"/>
</dbReference>
<sequence>MKKRYPFIRAVMIVVYAFIFLPIFIVALMSFNASQYGTFPFVFSTKWYVRLFTGASLGGATWLSIWFSLLVTLTMVVVGVMTSLGLKRSNAKFAKVFSALLNMGVIIPWLVLGVALLMIFNFIGLGRSYLGMYLGNSICVLPYVVLLVYPALCELNDNLEFAARAMGASPLRAFFTVVLPGIFPAVAAGGLMAFMVCFNNFVIQYYLAPFGVRTLPLEIYNMVRVGYKPDINALATIMVLVSTALVYLVNKLGYGSKRSLL</sequence>
<keyword evidence="3 8" id="KW-0813">Transport</keyword>
<organism evidence="10 11">
    <name type="scientific">Lawsonibacter hominis</name>
    <dbReference type="NCBI Taxonomy" id="2763053"/>
    <lineage>
        <taxon>Bacteria</taxon>
        <taxon>Bacillati</taxon>
        <taxon>Bacillota</taxon>
        <taxon>Clostridia</taxon>
        <taxon>Eubacteriales</taxon>
        <taxon>Oscillospiraceae</taxon>
        <taxon>Lawsonibacter</taxon>
    </lineage>
</organism>
<evidence type="ECO:0000259" key="9">
    <source>
        <dbReference type="PROSITE" id="PS50928"/>
    </source>
</evidence>
<dbReference type="EMBL" id="JACOPP010000004">
    <property type="protein sequence ID" value="MBC5732961.1"/>
    <property type="molecule type" value="Genomic_DNA"/>
</dbReference>
<proteinExistence type="inferred from homology"/>
<keyword evidence="4" id="KW-1003">Cell membrane</keyword>
<evidence type="ECO:0000256" key="8">
    <source>
        <dbReference type="RuleBase" id="RU363032"/>
    </source>
</evidence>
<dbReference type="Proteomes" id="UP000661435">
    <property type="component" value="Unassembled WGS sequence"/>
</dbReference>
<evidence type="ECO:0000256" key="3">
    <source>
        <dbReference type="ARBA" id="ARBA00022448"/>
    </source>
</evidence>
<accession>A0A8J6J5F3</accession>
<dbReference type="PROSITE" id="PS50928">
    <property type="entry name" value="ABC_TM1"/>
    <property type="match status" value="1"/>
</dbReference>